<keyword evidence="2 3" id="KW-0040">ANK repeat</keyword>
<dbReference type="InterPro" id="IPR036770">
    <property type="entry name" value="Ankyrin_rpt-contain_sf"/>
</dbReference>
<protein>
    <submittedName>
        <fullName evidence="5">Uncharacterized protein</fullName>
    </submittedName>
</protein>
<proteinExistence type="evidence at transcript level"/>
<name>R4WU58_RIPPE</name>
<evidence type="ECO:0000256" key="1">
    <source>
        <dbReference type="ARBA" id="ARBA00022737"/>
    </source>
</evidence>
<reference evidence="5" key="1">
    <citation type="journal article" date="2013" name="PLoS ONE">
        <title>Gene expression in gut symbiotic organ of stinkbug affected by extracellular bacterial symbiont.</title>
        <authorList>
            <person name="Futahashi R."/>
            <person name="Tanaka K."/>
            <person name="Tanahashi M."/>
            <person name="Nikoh N."/>
            <person name="Kikuchi Y."/>
            <person name="Lee B.L."/>
            <person name="Fukatsu T."/>
        </authorList>
    </citation>
    <scope>NUCLEOTIDE SEQUENCE</scope>
    <source>
        <tissue evidence="5">Midgut</tissue>
    </source>
</reference>
<dbReference type="AlphaFoldDB" id="R4WU58"/>
<evidence type="ECO:0000256" key="2">
    <source>
        <dbReference type="ARBA" id="ARBA00023043"/>
    </source>
</evidence>
<organism evidence="5">
    <name type="scientific">Riptortus pedestris</name>
    <name type="common">Bean bug</name>
    <dbReference type="NCBI Taxonomy" id="329032"/>
    <lineage>
        <taxon>Eukaryota</taxon>
        <taxon>Metazoa</taxon>
        <taxon>Ecdysozoa</taxon>
        <taxon>Arthropoda</taxon>
        <taxon>Hexapoda</taxon>
        <taxon>Insecta</taxon>
        <taxon>Pterygota</taxon>
        <taxon>Neoptera</taxon>
        <taxon>Paraneoptera</taxon>
        <taxon>Hemiptera</taxon>
        <taxon>Heteroptera</taxon>
        <taxon>Panheteroptera</taxon>
        <taxon>Pentatomomorpha</taxon>
        <taxon>Coreoidea</taxon>
        <taxon>Alydidae</taxon>
        <taxon>Riptortus</taxon>
    </lineage>
</organism>
<dbReference type="SMART" id="SM00248">
    <property type="entry name" value="ANK"/>
    <property type="match status" value="4"/>
</dbReference>
<feature type="chain" id="PRO_5004381057" evidence="4">
    <location>
        <begin position="22"/>
        <end position="210"/>
    </location>
</feature>
<dbReference type="Gene3D" id="1.25.40.20">
    <property type="entry name" value="Ankyrin repeat-containing domain"/>
    <property type="match status" value="3"/>
</dbReference>
<dbReference type="InterPro" id="IPR002110">
    <property type="entry name" value="Ankyrin_rpt"/>
</dbReference>
<dbReference type="SUPFAM" id="SSF48403">
    <property type="entry name" value="Ankyrin repeat"/>
    <property type="match status" value="1"/>
</dbReference>
<keyword evidence="4" id="KW-0732">Signal</keyword>
<dbReference type="Pfam" id="PF13637">
    <property type="entry name" value="Ank_4"/>
    <property type="match status" value="2"/>
</dbReference>
<feature type="repeat" description="ANK" evidence="3">
    <location>
        <begin position="63"/>
        <end position="95"/>
    </location>
</feature>
<feature type="repeat" description="ANK" evidence="3">
    <location>
        <begin position="96"/>
        <end position="128"/>
    </location>
</feature>
<dbReference type="EMBL" id="AK418254">
    <property type="protein sequence ID" value="BAN21467.1"/>
    <property type="molecule type" value="mRNA"/>
</dbReference>
<accession>R4WU58</accession>
<feature type="non-terminal residue" evidence="5">
    <location>
        <position position="210"/>
    </location>
</feature>
<dbReference type="PROSITE" id="PS50297">
    <property type="entry name" value="ANK_REP_REGION"/>
    <property type="match status" value="1"/>
</dbReference>
<feature type="repeat" description="ANK" evidence="3">
    <location>
        <begin position="163"/>
        <end position="195"/>
    </location>
</feature>
<sequence length="210" mass="23021">MAELKICLICFLLPFLHMGRSENDRDLYSHGVELVNAVEAGETTVADLLTNFGENIKQSYRNDHRNLLHTAADAGAVPSIHWLVEKGLSVNSTDDNKWTPLHYAARSGRPHAVQALLQLGACVSCKNLRGESALMLAIKSNQPTSAAKIVEFGGDLKEKWGDYEANLLHTAAANGALESIAWLVQRGFDVNETDNKKWTPLHYAASNGQL</sequence>
<keyword evidence="1" id="KW-0677">Repeat</keyword>
<dbReference type="PROSITE" id="PS50088">
    <property type="entry name" value="ANK_REPEAT"/>
    <property type="match status" value="3"/>
</dbReference>
<evidence type="ECO:0000256" key="4">
    <source>
        <dbReference type="SAM" id="SignalP"/>
    </source>
</evidence>
<dbReference type="PANTHER" id="PTHR24171">
    <property type="entry name" value="ANKYRIN REPEAT DOMAIN-CONTAINING PROTEIN 39-RELATED"/>
    <property type="match status" value="1"/>
</dbReference>
<feature type="signal peptide" evidence="4">
    <location>
        <begin position="1"/>
        <end position="21"/>
    </location>
</feature>
<evidence type="ECO:0000256" key="3">
    <source>
        <dbReference type="PROSITE-ProRule" id="PRU00023"/>
    </source>
</evidence>
<evidence type="ECO:0000313" key="5">
    <source>
        <dbReference type="EMBL" id="BAN21467.1"/>
    </source>
</evidence>